<sequence>MTVRKTNLAAGSELHRFVRAGDFLDCYATDIERTGLPIGDIAQRIFTGLPGWIRALLATRDLGVKAFGLKSTAQLPTDNDRRSPVQVGEPINFFCVRSITENEIILGEDDAHLDFKISVFRESEDSKQISLATWVHTHNPLGRVYLRGIYRFHVMIVKSRLRALSRELAG</sequence>
<dbReference type="RefSeq" id="WP_142896129.1">
    <property type="nucleotide sequence ID" value="NZ_ML660054.1"/>
</dbReference>
<keyword evidence="2" id="KW-1185">Reference proteome</keyword>
<comment type="caution">
    <text evidence="1">The sequence shown here is derived from an EMBL/GenBank/DDBJ whole genome shotgun (WGS) entry which is preliminary data.</text>
</comment>
<evidence type="ECO:0000313" key="1">
    <source>
        <dbReference type="EMBL" id="TQV80416.1"/>
    </source>
</evidence>
<dbReference type="Pfam" id="PF11066">
    <property type="entry name" value="DUF2867"/>
    <property type="match status" value="1"/>
</dbReference>
<dbReference type="EMBL" id="VHSH01000003">
    <property type="protein sequence ID" value="TQV80416.1"/>
    <property type="molecule type" value="Genomic_DNA"/>
</dbReference>
<accession>A0A545TT74</accession>
<organism evidence="1 2">
    <name type="scientific">Denitrobaculum tricleocarpae</name>
    <dbReference type="NCBI Taxonomy" id="2591009"/>
    <lineage>
        <taxon>Bacteria</taxon>
        <taxon>Pseudomonadati</taxon>
        <taxon>Pseudomonadota</taxon>
        <taxon>Alphaproteobacteria</taxon>
        <taxon>Rhodospirillales</taxon>
        <taxon>Rhodospirillaceae</taxon>
        <taxon>Denitrobaculum</taxon>
    </lineage>
</organism>
<protein>
    <submittedName>
        <fullName evidence="1">DUF2867 domain-containing protein</fullName>
    </submittedName>
</protein>
<dbReference type="AlphaFoldDB" id="A0A545TT74"/>
<reference evidence="1 2" key="1">
    <citation type="submission" date="2019-06" db="EMBL/GenBank/DDBJ databases">
        <title>Whole genome sequence for Rhodospirillaceae sp. R148.</title>
        <authorList>
            <person name="Wang G."/>
        </authorList>
    </citation>
    <scope>NUCLEOTIDE SEQUENCE [LARGE SCALE GENOMIC DNA]</scope>
    <source>
        <strain evidence="1 2">R148</strain>
    </source>
</reference>
<gene>
    <name evidence="1" type="ORF">FKG95_09545</name>
</gene>
<evidence type="ECO:0000313" key="2">
    <source>
        <dbReference type="Proteomes" id="UP000315252"/>
    </source>
</evidence>
<proteinExistence type="predicted"/>
<dbReference type="InterPro" id="IPR021295">
    <property type="entry name" value="DUF2867"/>
</dbReference>
<dbReference type="OrthoDB" id="7058586at2"/>
<name>A0A545TT74_9PROT</name>
<dbReference type="Proteomes" id="UP000315252">
    <property type="component" value="Unassembled WGS sequence"/>
</dbReference>